<dbReference type="InterPro" id="IPR000477">
    <property type="entry name" value="RT_dom"/>
</dbReference>
<dbReference type="Pfam" id="PF00078">
    <property type="entry name" value="RVT_1"/>
    <property type="match status" value="1"/>
</dbReference>
<dbReference type="CDD" id="cd01650">
    <property type="entry name" value="RT_nLTR_like"/>
    <property type="match status" value="1"/>
</dbReference>
<dbReference type="PANTHER" id="PTHR31635:SF196">
    <property type="entry name" value="REVERSE TRANSCRIPTASE DOMAIN-CONTAINING PROTEIN-RELATED"/>
    <property type="match status" value="1"/>
</dbReference>
<dbReference type="InterPro" id="IPR005135">
    <property type="entry name" value="Endo/exonuclease/phosphatase"/>
</dbReference>
<reference evidence="3" key="1">
    <citation type="submission" date="2025-08" db="UniProtKB">
        <authorList>
            <consortium name="Ensembl"/>
        </authorList>
    </citation>
    <scope>IDENTIFICATION</scope>
</reference>
<proteinExistence type="predicted"/>
<evidence type="ECO:0000313" key="3">
    <source>
        <dbReference type="Ensembl" id="ENSCCRP00020032785.1"/>
    </source>
</evidence>
<dbReference type="CDD" id="cd09076">
    <property type="entry name" value="L1-EN"/>
    <property type="match status" value="1"/>
</dbReference>
<dbReference type="SUPFAM" id="SSF56672">
    <property type="entry name" value="DNA/RNA polymerases"/>
    <property type="match status" value="1"/>
</dbReference>
<keyword evidence="1" id="KW-0175">Coiled coil</keyword>
<dbReference type="GO" id="GO:0003824">
    <property type="term" value="F:catalytic activity"/>
    <property type="evidence" value="ECO:0007669"/>
    <property type="project" value="InterPro"/>
</dbReference>
<protein>
    <recommendedName>
        <fullName evidence="2">Reverse transcriptase domain-containing protein</fullName>
    </recommendedName>
</protein>
<dbReference type="PROSITE" id="PS50878">
    <property type="entry name" value="RT_POL"/>
    <property type="match status" value="1"/>
</dbReference>
<evidence type="ECO:0000259" key="2">
    <source>
        <dbReference type="PROSITE" id="PS50878"/>
    </source>
</evidence>
<dbReference type="InterPro" id="IPR036691">
    <property type="entry name" value="Endo/exonu/phosph_ase_sf"/>
</dbReference>
<dbReference type="InterPro" id="IPR043502">
    <property type="entry name" value="DNA/RNA_pol_sf"/>
</dbReference>
<feature type="domain" description="Reverse transcriptase" evidence="2">
    <location>
        <begin position="495"/>
        <end position="765"/>
    </location>
</feature>
<dbReference type="Proteomes" id="UP000694701">
    <property type="component" value="Unplaced"/>
</dbReference>
<feature type="coiled-coil region" evidence="1">
    <location>
        <begin position="306"/>
        <end position="333"/>
    </location>
</feature>
<dbReference type="InterPro" id="IPR026960">
    <property type="entry name" value="RVT-Znf"/>
</dbReference>
<sequence>MKEFHFASLNLNGARERKKRFELYELIKIKKIDILFAQETHSDVSNEEDWAREFDGLTIFSHNSSLSGGVAILFSKNSIPISYEVEEVVKGRFLKIRAQFDNAFYCFGCIYAPTNAVERMGFLNILCKALSDCNTEDLFLVGGDFNCTEFASDRNHVEPHMASRKRLIQFIETHDLVDIWRNFHKTQRQYTWVHSYDNRLSLARLDRFYGFSHQLNLFRDCSIIPVSFSDHSLVQCFLTLGSIKPKSAMWHFNNSLLTDMEFRDIFKFFWYEFRTTKSDFQSLQQWWDFGKTQIKQLSQQYAYNITKELNILMVNLENDIKKLQESIGTEQNQELIEILNRKSKELAGILDLKAQGALIRSRFKNIEWMDVSSKFFFNLERKNGQKRCIHALRSKDGALLSNHTEIRKRAVEFYKELYSSELIHGSNTNGFMEDLPQVTDEANADLCREITLEELKKALQGMECGRAPGIDGLSVDFYKSFWPEIGADLLAVINESLNNGKLPLSCRRAVLTLLPKKGDLSEIKNWRPVSLLCSDYKILSKALANRLSGVLEEVIHADQTYCVPGRQIFDNISFIRDMFDISKLFDVDFGLISIDQEKAFDRIEHNYLWEVLGAFGFNKTFIDKLKVLYCDVESLLKVNGDLCAPFSVFRGIRQGYALSGMLYSLTIEPLLRKFRADLKGVTIPHCDKVFKLSAYADDIVIFIKEQSDVSKLTKILSDFMVVSSAKVNWNKSEAILVGKWTNGQPSLPAGLKWSRDGFKYLGVYLGDDITVKKNFEGIEGKIVGRLNKWKFLLSNMSYRGRVLIINNLAASTLWHWLACIDPPALLLKNIQSILVNFFWDNLHWVPQSVLYLSKNEGGQGLIHLQSRVAAFRLKYIQRFLEGSENENWSLVASIIFKNFEGLGLDKSLFWMNLKKFSVSKLPIFYCNLFKVWSLFKVLRSEKKDSLYWTLQEPLIGGSRLDVSNEGCFPALRDLLIKSHIITLGSLVRITGHDLSDSKAMEEELKMRSTRVVTRLLSKWKEIITKEELKMIKNFEEGWIQPKTDDPFPNLSLSPDLEMCDGFFLKSNNLRLLGKEKASSKAMYECCVKALNKKSLDGKIDTPWRNVLHLSENTRPKWGALYKSPLLKKTGDLQWRVLHGTIAVNAFVSVINHEVNQECPFCSQRETVFHTFMHCIRLRPLFIFLQDVFKQFDEVFSMEIFICGFKYLKKRSYECQLFNFFLGQAKMAIYVSRKSKIEKDSDTDVILLFSMLLKSRIQIDFRYYSATKNLMLFEQRWFIKGVLCNIFNDTLIFKKIL</sequence>
<evidence type="ECO:0000256" key="1">
    <source>
        <dbReference type="SAM" id="Coils"/>
    </source>
</evidence>
<dbReference type="Pfam" id="PF13966">
    <property type="entry name" value="zf-RVT"/>
    <property type="match status" value="1"/>
</dbReference>
<organism evidence="3 4">
    <name type="scientific">Cyprinus carpio</name>
    <name type="common">Common carp</name>
    <dbReference type="NCBI Taxonomy" id="7962"/>
    <lineage>
        <taxon>Eukaryota</taxon>
        <taxon>Metazoa</taxon>
        <taxon>Chordata</taxon>
        <taxon>Craniata</taxon>
        <taxon>Vertebrata</taxon>
        <taxon>Euteleostomi</taxon>
        <taxon>Actinopterygii</taxon>
        <taxon>Neopterygii</taxon>
        <taxon>Teleostei</taxon>
        <taxon>Ostariophysi</taxon>
        <taxon>Cypriniformes</taxon>
        <taxon>Cyprinidae</taxon>
        <taxon>Cyprininae</taxon>
        <taxon>Cyprinus</taxon>
    </lineage>
</organism>
<name>A0A8C2DXQ4_CYPCA</name>
<dbReference type="PANTHER" id="PTHR31635">
    <property type="entry name" value="REVERSE TRANSCRIPTASE DOMAIN-CONTAINING PROTEIN-RELATED"/>
    <property type="match status" value="1"/>
</dbReference>
<accession>A0A8C2DXQ4</accession>
<dbReference type="SUPFAM" id="SSF56219">
    <property type="entry name" value="DNase I-like"/>
    <property type="match status" value="1"/>
</dbReference>
<dbReference type="Ensembl" id="ENSCCRT00020035854.1">
    <property type="protein sequence ID" value="ENSCCRP00020032785.1"/>
    <property type="gene ID" value="ENSCCRG00020014823.1"/>
</dbReference>
<dbReference type="Gene3D" id="3.60.10.10">
    <property type="entry name" value="Endonuclease/exonuclease/phosphatase"/>
    <property type="match status" value="1"/>
</dbReference>
<evidence type="ECO:0000313" key="4">
    <source>
        <dbReference type="Proteomes" id="UP000694701"/>
    </source>
</evidence>
<dbReference type="Pfam" id="PF03372">
    <property type="entry name" value="Exo_endo_phos"/>
    <property type="match status" value="1"/>
</dbReference>